<keyword evidence="2" id="KW-1185">Reference proteome</keyword>
<reference evidence="1 2" key="1">
    <citation type="submission" date="2015-02" db="EMBL/GenBank/DDBJ databases">
        <title>Draft genome sequence of Lactobacillus collinoides CUPV2371 isolated from a natural cider, the first genome sequence of a strain of this species.</title>
        <authorList>
            <person name="Puertas A.I."/>
            <person name="Spano G."/>
            <person name="Capozzi V."/>
            <person name="Lamontanara A."/>
            <person name="Orru L."/>
            <person name="Duenas M.T."/>
        </authorList>
    </citation>
    <scope>NUCLEOTIDE SEQUENCE [LARGE SCALE GENOMIC DNA]</scope>
    <source>
        <strain evidence="1 2">237</strain>
    </source>
</reference>
<comment type="caution">
    <text evidence="1">The sequence shown here is derived from an EMBL/GenBank/DDBJ whole genome shotgun (WGS) entry which is preliminary data.</text>
</comment>
<dbReference type="AlphaFoldDB" id="A0A161UMZ9"/>
<name>A0A161UMZ9_SECCO</name>
<accession>A0A161UMZ9</accession>
<evidence type="ECO:0000313" key="1">
    <source>
        <dbReference type="EMBL" id="KZL41094.1"/>
    </source>
</evidence>
<sequence length="267" mass="29386">MTIHIFSDMDGTLLDACGRVSNTTIKTIRQSSLPVSLVSARSPREMMPAIIRLGLTTPQVAFNGGIVFQPIGVTWVPLTATPINLILARQIVPILACTFPDVGLSYYTAHNWFTEHIETTVMVQSQLTGLLPRVVSFVKMRGETPVYKIMLQTLNRHRLHQLTQFIFSQNWPITAKRSGRFCIELTSIETDKAGGIDEVLAQDHGSLCQTAAFGDGDNDVAMLTHVTVPIAMANATATLKQLAVHTTKTNQNDGVAFGIEQLRQGRW</sequence>
<dbReference type="GO" id="GO:0016791">
    <property type="term" value="F:phosphatase activity"/>
    <property type="evidence" value="ECO:0007669"/>
    <property type="project" value="TreeGrafter"/>
</dbReference>
<dbReference type="PANTHER" id="PTHR10000">
    <property type="entry name" value="PHOSPHOSERINE PHOSPHATASE"/>
    <property type="match status" value="1"/>
</dbReference>
<protein>
    <recommendedName>
        <fullName evidence="3">Haloacid dehalogenase</fullName>
    </recommendedName>
</protein>
<dbReference type="OrthoDB" id="9790031at2"/>
<dbReference type="InterPro" id="IPR023214">
    <property type="entry name" value="HAD_sf"/>
</dbReference>
<dbReference type="EMBL" id="JYDC01000038">
    <property type="protein sequence ID" value="KZL41094.1"/>
    <property type="molecule type" value="Genomic_DNA"/>
</dbReference>
<dbReference type="NCBIfam" id="TIGR01484">
    <property type="entry name" value="HAD-SF-IIB"/>
    <property type="match status" value="1"/>
</dbReference>
<dbReference type="RefSeq" id="WP_054758596.1">
    <property type="nucleotide sequence ID" value="NZ_JYDC01000038.1"/>
</dbReference>
<gene>
    <name evidence="1" type="ORF">TY91_07550</name>
</gene>
<dbReference type="InterPro" id="IPR006379">
    <property type="entry name" value="HAD-SF_hydro_IIB"/>
</dbReference>
<proteinExistence type="predicted"/>
<dbReference type="GO" id="GO:0000287">
    <property type="term" value="F:magnesium ion binding"/>
    <property type="evidence" value="ECO:0007669"/>
    <property type="project" value="TreeGrafter"/>
</dbReference>
<dbReference type="SUPFAM" id="SSF56784">
    <property type="entry name" value="HAD-like"/>
    <property type="match status" value="1"/>
</dbReference>
<dbReference type="Gene3D" id="3.30.1240.10">
    <property type="match status" value="1"/>
</dbReference>
<dbReference type="GO" id="GO:0005829">
    <property type="term" value="C:cytosol"/>
    <property type="evidence" value="ECO:0007669"/>
    <property type="project" value="TreeGrafter"/>
</dbReference>
<evidence type="ECO:0008006" key="3">
    <source>
        <dbReference type="Google" id="ProtNLM"/>
    </source>
</evidence>
<dbReference type="PATRIC" id="fig|33960.6.peg.2075"/>
<dbReference type="InterPro" id="IPR036412">
    <property type="entry name" value="HAD-like_sf"/>
</dbReference>
<dbReference type="PROSITE" id="PS01229">
    <property type="entry name" value="COF_2"/>
    <property type="match status" value="1"/>
</dbReference>
<dbReference type="Proteomes" id="UP000076480">
    <property type="component" value="Unassembled WGS sequence"/>
</dbReference>
<organism evidence="1 2">
    <name type="scientific">Secundilactobacillus collinoides</name>
    <name type="common">Lactobacillus collinoides</name>
    <dbReference type="NCBI Taxonomy" id="33960"/>
    <lineage>
        <taxon>Bacteria</taxon>
        <taxon>Bacillati</taxon>
        <taxon>Bacillota</taxon>
        <taxon>Bacilli</taxon>
        <taxon>Lactobacillales</taxon>
        <taxon>Lactobacillaceae</taxon>
        <taxon>Secundilactobacillus</taxon>
    </lineage>
</organism>
<evidence type="ECO:0000313" key="2">
    <source>
        <dbReference type="Proteomes" id="UP000076480"/>
    </source>
</evidence>
<dbReference type="Gene3D" id="3.40.50.1000">
    <property type="entry name" value="HAD superfamily/HAD-like"/>
    <property type="match status" value="1"/>
</dbReference>
<dbReference type="PANTHER" id="PTHR10000:SF8">
    <property type="entry name" value="HAD SUPERFAMILY HYDROLASE-LIKE, TYPE 3"/>
    <property type="match status" value="1"/>
</dbReference>
<dbReference type="Pfam" id="PF08282">
    <property type="entry name" value="Hydrolase_3"/>
    <property type="match status" value="1"/>
</dbReference>